<evidence type="ECO:0000256" key="2">
    <source>
        <dbReference type="ARBA" id="ARBA00022771"/>
    </source>
</evidence>
<dbReference type="GO" id="GO:0008270">
    <property type="term" value="F:zinc ion binding"/>
    <property type="evidence" value="ECO:0007669"/>
    <property type="project" value="UniProtKB-KW"/>
</dbReference>
<evidence type="ECO:0000313" key="6">
    <source>
        <dbReference type="Proteomes" id="UP000023152"/>
    </source>
</evidence>
<dbReference type="Gene3D" id="3.30.40.10">
    <property type="entry name" value="Zinc/RING finger domain, C3HC4 (zinc finger)"/>
    <property type="match status" value="1"/>
</dbReference>
<sequence>MSGVDDEKTPKGTNTGVTPVSIEQQCFDKNWILQLNEPKQFEHFICSICKQVANSPVELCCPQHKDIDESTIVGENCLKQFLKANSNSCPVQPHENIEYSRCAALQRHIGALNITCPLQFQQESQGQNQRNEVIVCDFKGEIKELNDHLNNVCPLKISNCWYKPFGCEYNCYKHKLNDHLSSEFKLHFDLVVKFIQTLQEEIKQLKSQIQMNENN</sequence>
<dbReference type="AlphaFoldDB" id="X6LV87"/>
<dbReference type="Pfam" id="PF02176">
    <property type="entry name" value="zf-TRAF"/>
    <property type="match status" value="1"/>
</dbReference>
<dbReference type="EMBL" id="ASPP01028027">
    <property type="protein sequence ID" value="ETO05524.1"/>
    <property type="molecule type" value="Genomic_DNA"/>
</dbReference>
<accession>X6LV87</accession>
<dbReference type="Proteomes" id="UP000023152">
    <property type="component" value="Unassembled WGS sequence"/>
</dbReference>
<keyword evidence="1" id="KW-0479">Metal-binding</keyword>
<protein>
    <recommendedName>
        <fullName evidence="4">TRAF-type domain-containing protein</fullName>
    </recommendedName>
</protein>
<name>X6LV87_RETFI</name>
<feature type="domain" description="TRAF-type" evidence="4">
    <location>
        <begin position="143"/>
        <end position="179"/>
    </location>
</feature>
<organism evidence="5 6">
    <name type="scientific">Reticulomyxa filosa</name>
    <dbReference type="NCBI Taxonomy" id="46433"/>
    <lineage>
        <taxon>Eukaryota</taxon>
        <taxon>Sar</taxon>
        <taxon>Rhizaria</taxon>
        <taxon>Retaria</taxon>
        <taxon>Foraminifera</taxon>
        <taxon>Monothalamids</taxon>
        <taxon>Reticulomyxidae</taxon>
        <taxon>Reticulomyxa</taxon>
    </lineage>
</organism>
<feature type="non-terminal residue" evidence="5">
    <location>
        <position position="215"/>
    </location>
</feature>
<dbReference type="PANTHER" id="PTHR10131">
    <property type="entry name" value="TNF RECEPTOR ASSOCIATED FACTOR"/>
    <property type="match status" value="1"/>
</dbReference>
<gene>
    <name evidence="5" type="ORF">RFI_31872</name>
</gene>
<dbReference type="InterPro" id="IPR001293">
    <property type="entry name" value="Znf_TRAF"/>
</dbReference>
<dbReference type="GO" id="GO:0043122">
    <property type="term" value="P:regulation of canonical NF-kappaB signal transduction"/>
    <property type="evidence" value="ECO:0007669"/>
    <property type="project" value="TreeGrafter"/>
</dbReference>
<proteinExistence type="predicted"/>
<dbReference type="InterPro" id="IPR013083">
    <property type="entry name" value="Znf_RING/FYVE/PHD"/>
</dbReference>
<evidence type="ECO:0000259" key="4">
    <source>
        <dbReference type="Pfam" id="PF02176"/>
    </source>
</evidence>
<evidence type="ECO:0000256" key="1">
    <source>
        <dbReference type="ARBA" id="ARBA00022723"/>
    </source>
</evidence>
<comment type="caution">
    <text evidence="5">The sequence shown here is derived from an EMBL/GenBank/DDBJ whole genome shotgun (WGS) entry which is preliminary data.</text>
</comment>
<reference evidence="5 6" key="1">
    <citation type="journal article" date="2013" name="Curr. Biol.">
        <title>The Genome of the Foraminiferan Reticulomyxa filosa.</title>
        <authorList>
            <person name="Glockner G."/>
            <person name="Hulsmann N."/>
            <person name="Schleicher M."/>
            <person name="Noegel A.A."/>
            <person name="Eichinger L."/>
            <person name="Gallinger C."/>
            <person name="Pawlowski J."/>
            <person name="Sierra R."/>
            <person name="Euteneuer U."/>
            <person name="Pillet L."/>
            <person name="Moustafa A."/>
            <person name="Platzer M."/>
            <person name="Groth M."/>
            <person name="Szafranski K."/>
            <person name="Schliwa M."/>
        </authorList>
    </citation>
    <scope>NUCLEOTIDE SEQUENCE [LARGE SCALE GENOMIC DNA]</scope>
</reference>
<keyword evidence="3" id="KW-0862">Zinc</keyword>
<evidence type="ECO:0000313" key="5">
    <source>
        <dbReference type="EMBL" id="ETO05524.1"/>
    </source>
</evidence>
<evidence type="ECO:0000256" key="3">
    <source>
        <dbReference type="ARBA" id="ARBA00022833"/>
    </source>
</evidence>
<dbReference type="PANTHER" id="PTHR10131:SF94">
    <property type="entry name" value="TNF RECEPTOR-ASSOCIATED FACTOR 4"/>
    <property type="match status" value="1"/>
</dbReference>
<keyword evidence="6" id="KW-1185">Reference proteome</keyword>
<keyword evidence="2" id="KW-0863">Zinc-finger</keyword>